<name>A0AB40D3E5_DROSZ</name>
<dbReference type="Pfam" id="PF00071">
    <property type="entry name" value="Ras"/>
    <property type="match status" value="1"/>
</dbReference>
<dbReference type="SMART" id="SM00173">
    <property type="entry name" value="RAS"/>
    <property type="match status" value="1"/>
</dbReference>
<keyword evidence="3" id="KW-1185">Reference proteome</keyword>
<dbReference type="GO" id="GO:0003924">
    <property type="term" value="F:GTPase activity"/>
    <property type="evidence" value="ECO:0007669"/>
    <property type="project" value="InterPro"/>
</dbReference>
<dbReference type="SMART" id="SM00174">
    <property type="entry name" value="RHO"/>
    <property type="match status" value="1"/>
</dbReference>
<dbReference type="InterPro" id="IPR027417">
    <property type="entry name" value="P-loop_NTPase"/>
</dbReference>
<keyword evidence="2" id="KW-0547">Nucleotide-binding</keyword>
<dbReference type="InterPro" id="IPR005225">
    <property type="entry name" value="Small_GTP-bd"/>
</dbReference>
<dbReference type="PROSITE" id="PS51419">
    <property type="entry name" value="RAB"/>
    <property type="match status" value="1"/>
</dbReference>
<dbReference type="Proteomes" id="UP001652628">
    <property type="component" value="Chromosome 2L"/>
</dbReference>
<evidence type="ECO:0000256" key="2">
    <source>
        <dbReference type="ARBA" id="ARBA00022741"/>
    </source>
</evidence>
<dbReference type="SMART" id="SM00175">
    <property type="entry name" value="RAB"/>
    <property type="match status" value="1"/>
</dbReference>
<dbReference type="GO" id="GO:0005525">
    <property type="term" value="F:GTP binding"/>
    <property type="evidence" value="ECO:0007669"/>
    <property type="project" value="InterPro"/>
</dbReference>
<organism evidence="3 4">
    <name type="scientific">Drosophila suzukii</name>
    <name type="common">Spotted-wing drosophila fruit fly</name>
    <dbReference type="NCBI Taxonomy" id="28584"/>
    <lineage>
        <taxon>Eukaryota</taxon>
        <taxon>Metazoa</taxon>
        <taxon>Ecdysozoa</taxon>
        <taxon>Arthropoda</taxon>
        <taxon>Hexapoda</taxon>
        <taxon>Insecta</taxon>
        <taxon>Pterygota</taxon>
        <taxon>Neoptera</taxon>
        <taxon>Endopterygota</taxon>
        <taxon>Diptera</taxon>
        <taxon>Brachycera</taxon>
        <taxon>Muscomorpha</taxon>
        <taxon>Ephydroidea</taxon>
        <taxon>Drosophilidae</taxon>
        <taxon>Drosophila</taxon>
        <taxon>Sophophora</taxon>
    </lineage>
</organism>
<accession>A0AB40D3E5</accession>
<dbReference type="Gene3D" id="3.40.50.300">
    <property type="entry name" value="P-loop containing nucleotide triphosphate hydrolases"/>
    <property type="match status" value="1"/>
</dbReference>
<dbReference type="SUPFAM" id="SSF52540">
    <property type="entry name" value="P-loop containing nucleoside triphosphate hydrolases"/>
    <property type="match status" value="1"/>
</dbReference>
<dbReference type="GeneID" id="136116463"/>
<dbReference type="RefSeq" id="XP_065718910.2">
    <property type="nucleotide sequence ID" value="XM_065862838.2"/>
</dbReference>
<dbReference type="PANTHER" id="PTHR47978">
    <property type="match status" value="1"/>
</dbReference>
<comment type="similarity">
    <text evidence="1">Belongs to the small GTPase superfamily. Rab family.</text>
</comment>
<sequence>MMEKIFSSEVVLLGNSNVGKSSLLSLYVNGDIPGKIQRTVGVEFLIKTIVEPHVTTRLKIWDTTGQERFKEIVQKQYTNHEGALLVYDIHDRKSYNDVIHLAEELNDWTQKPRKVIALVGNKADIPDNRVVSTEEAEKYAERNGLIFWETSAITNLNVHGCFLEVATAIRNAKTLLKHRRSSWYL</sequence>
<dbReference type="CDD" id="cd00154">
    <property type="entry name" value="Rab"/>
    <property type="match status" value="1"/>
</dbReference>
<protein>
    <submittedName>
        <fullName evidence="4">Uncharacterized protein</fullName>
    </submittedName>
</protein>
<dbReference type="AlphaFoldDB" id="A0AB40D3E5"/>
<gene>
    <name evidence="4" type="primary">LOC136116463</name>
</gene>
<dbReference type="PROSITE" id="PS51421">
    <property type="entry name" value="RAS"/>
    <property type="match status" value="1"/>
</dbReference>
<dbReference type="InterPro" id="IPR001806">
    <property type="entry name" value="Small_GTPase"/>
</dbReference>
<proteinExistence type="inferred from homology"/>
<evidence type="ECO:0000313" key="4">
    <source>
        <dbReference type="RefSeq" id="XP_065718910.2"/>
    </source>
</evidence>
<dbReference type="NCBIfam" id="TIGR00231">
    <property type="entry name" value="small_GTP"/>
    <property type="match status" value="1"/>
</dbReference>
<dbReference type="PRINTS" id="PR00449">
    <property type="entry name" value="RASTRNSFRMNG"/>
</dbReference>
<evidence type="ECO:0000256" key="1">
    <source>
        <dbReference type="ARBA" id="ARBA00006270"/>
    </source>
</evidence>
<evidence type="ECO:0000313" key="3">
    <source>
        <dbReference type="Proteomes" id="UP001652628"/>
    </source>
</evidence>
<reference evidence="4" key="1">
    <citation type="submission" date="2025-08" db="UniProtKB">
        <authorList>
            <consortium name="RefSeq"/>
        </authorList>
    </citation>
    <scope>IDENTIFICATION</scope>
</reference>